<dbReference type="Proteomes" id="UP000037688">
    <property type="component" value="Unassembled WGS sequence"/>
</dbReference>
<name>A0A0N0UI96_9BACL</name>
<dbReference type="InterPro" id="IPR009097">
    <property type="entry name" value="Cyclic_Pdiesterase"/>
</dbReference>
<dbReference type="PANTHER" id="PTHR36039:SF2">
    <property type="entry name" value="RNA LIGASE_CYCLIC NUCLEOTIDE PHOSPHODIESTERASE FAMILY PROTEIN"/>
    <property type="match status" value="1"/>
</dbReference>
<evidence type="ECO:0000313" key="2">
    <source>
        <dbReference type="Proteomes" id="UP000037688"/>
    </source>
</evidence>
<dbReference type="Pfam" id="PF13563">
    <property type="entry name" value="2_5_RNA_ligase2"/>
    <property type="match status" value="1"/>
</dbReference>
<comment type="caution">
    <text evidence="1">The sequence shown here is derived from an EMBL/GenBank/DDBJ whole genome shotgun (WGS) entry which is preliminary data.</text>
</comment>
<dbReference type="RefSeq" id="WP_053780017.1">
    <property type="nucleotide sequence ID" value="NZ_LITU01000040.1"/>
</dbReference>
<evidence type="ECO:0008006" key="3">
    <source>
        <dbReference type="Google" id="ProtNLM"/>
    </source>
</evidence>
<protein>
    <recommendedName>
        <fullName evidence="3">2'-5' RNA ligase</fullName>
    </recommendedName>
</protein>
<dbReference type="OrthoDB" id="463286at2"/>
<dbReference type="PATRIC" id="fig|1705561.3.peg.1025"/>
<accession>A0A0N0UI96</accession>
<dbReference type="Gene3D" id="3.90.1140.10">
    <property type="entry name" value="Cyclic phosphodiesterase"/>
    <property type="match status" value="1"/>
</dbReference>
<dbReference type="SUPFAM" id="SSF55144">
    <property type="entry name" value="LigT-like"/>
    <property type="match status" value="1"/>
</dbReference>
<keyword evidence="2" id="KW-1185">Reference proteome</keyword>
<dbReference type="EMBL" id="LITU01000040">
    <property type="protein sequence ID" value="KOY17427.1"/>
    <property type="molecule type" value="Genomic_DNA"/>
</dbReference>
<proteinExistence type="predicted"/>
<gene>
    <name evidence="1" type="ORF">AMS66_06520</name>
</gene>
<evidence type="ECO:0000313" key="1">
    <source>
        <dbReference type="EMBL" id="KOY17427.1"/>
    </source>
</evidence>
<sequence>MYAVELLFNKEFDEYVRKAWMHFDKEGISHFMNRFENLSPHITLAVYTDISDLEGFKEQLKIYFDNVSPLRLRFDIVATFPTSGTIFLAPTMTDQLQRVHKDYYKKLDKYNNQASIYYSPDQWNPHCTLGTQLSREAIAKGIHDVVKEFEPMDGIIERMSLVKIELSEEGNRNITIFEQSFES</sequence>
<organism evidence="1 2">
    <name type="scientific">Paenibacillus xylanivorans</name>
    <dbReference type="NCBI Taxonomy" id="1705561"/>
    <lineage>
        <taxon>Bacteria</taxon>
        <taxon>Bacillati</taxon>
        <taxon>Bacillota</taxon>
        <taxon>Bacilli</taxon>
        <taxon>Bacillales</taxon>
        <taxon>Paenibacillaceae</taxon>
        <taxon>Paenibacillus</taxon>
    </lineage>
</organism>
<dbReference type="PANTHER" id="PTHR36039">
    <property type="match status" value="1"/>
</dbReference>
<reference evidence="1 2" key="1">
    <citation type="submission" date="2015-08" db="EMBL/GenBank/DDBJ databases">
        <title>Draft genome sequence of cellulolytic and xylanolytic Paenibacillus sp. A59, isolated from a decaying forest soil from Patagonia, Argentina.</title>
        <authorList>
            <person name="Ghio S."/>
            <person name="Caceres A.M."/>
            <person name="Talia P."/>
            <person name="Grasso D."/>
            <person name="Campos E."/>
        </authorList>
    </citation>
    <scope>NUCLEOTIDE SEQUENCE [LARGE SCALE GENOMIC DNA]</scope>
    <source>
        <strain evidence="1 2">A59</strain>
    </source>
</reference>
<dbReference type="AlphaFoldDB" id="A0A0N0UI96"/>